<keyword evidence="1" id="KW-0472">Membrane</keyword>
<dbReference type="Proteomes" id="UP000015106">
    <property type="component" value="Chromosome 2"/>
</dbReference>
<keyword evidence="3" id="KW-1185">Reference proteome</keyword>
<organism evidence="2 3">
    <name type="scientific">Triticum urartu</name>
    <name type="common">Red wild einkorn</name>
    <name type="synonym">Crithodium urartu</name>
    <dbReference type="NCBI Taxonomy" id="4572"/>
    <lineage>
        <taxon>Eukaryota</taxon>
        <taxon>Viridiplantae</taxon>
        <taxon>Streptophyta</taxon>
        <taxon>Embryophyta</taxon>
        <taxon>Tracheophyta</taxon>
        <taxon>Spermatophyta</taxon>
        <taxon>Magnoliopsida</taxon>
        <taxon>Liliopsida</taxon>
        <taxon>Poales</taxon>
        <taxon>Poaceae</taxon>
        <taxon>BOP clade</taxon>
        <taxon>Pooideae</taxon>
        <taxon>Triticodae</taxon>
        <taxon>Triticeae</taxon>
        <taxon>Triticinae</taxon>
        <taxon>Triticum</taxon>
    </lineage>
</organism>
<keyword evidence="1" id="KW-0812">Transmembrane</keyword>
<name>A0A8R7PL87_TRIUA</name>
<dbReference type="Gramene" id="TuG1812G0200005887.01.T01">
    <property type="protein sequence ID" value="TuG1812G0200005887.01.T01.cds327262"/>
    <property type="gene ID" value="TuG1812G0200005887.01"/>
</dbReference>
<proteinExistence type="predicted"/>
<dbReference type="AlphaFoldDB" id="A0A8R7PL87"/>
<reference evidence="2" key="3">
    <citation type="submission" date="2022-06" db="UniProtKB">
        <authorList>
            <consortium name="EnsemblPlants"/>
        </authorList>
    </citation>
    <scope>IDENTIFICATION</scope>
</reference>
<keyword evidence="1" id="KW-1133">Transmembrane helix</keyword>
<reference evidence="3" key="1">
    <citation type="journal article" date="2013" name="Nature">
        <title>Draft genome of the wheat A-genome progenitor Triticum urartu.</title>
        <authorList>
            <person name="Ling H.Q."/>
            <person name="Zhao S."/>
            <person name="Liu D."/>
            <person name="Wang J."/>
            <person name="Sun H."/>
            <person name="Zhang C."/>
            <person name="Fan H."/>
            <person name="Li D."/>
            <person name="Dong L."/>
            <person name="Tao Y."/>
            <person name="Gao C."/>
            <person name="Wu H."/>
            <person name="Li Y."/>
            <person name="Cui Y."/>
            <person name="Guo X."/>
            <person name="Zheng S."/>
            <person name="Wang B."/>
            <person name="Yu K."/>
            <person name="Liang Q."/>
            <person name="Yang W."/>
            <person name="Lou X."/>
            <person name="Chen J."/>
            <person name="Feng M."/>
            <person name="Jian J."/>
            <person name="Zhang X."/>
            <person name="Luo G."/>
            <person name="Jiang Y."/>
            <person name="Liu J."/>
            <person name="Wang Z."/>
            <person name="Sha Y."/>
            <person name="Zhang B."/>
            <person name="Wu H."/>
            <person name="Tang D."/>
            <person name="Shen Q."/>
            <person name="Xue P."/>
            <person name="Zou S."/>
            <person name="Wang X."/>
            <person name="Liu X."/>
            <person name="Wang F."/>
            <person name="Yang Y."/>
            <person name="An X."/>
            <person name="Dong Z."/>
            <person name="Zhang K."/>
            <person name="Zhang X."/>
            <person name="Luo M.C."/>
            <person name="Dvorak J."/>
            <person name="Tong Y."/>
            <person name="Wang J."/>
            <person name="Yang H."/>
            <person name="Li Z."/>
            <person name="Wang D."/>
            <person name="Zhang A."/>
            <person name="Wang J."/>
        </authorList>
    </citation>
    <scope>NUCLEOTIDE SEQUENCE</scope>
    <source>
        <strain evidence="3">cv. G1812</strain>
    </source>
</reference>
<evidence type="ECO:0000313" key="3">
    <source>
        <dbReference type="Proteomes" id="UP000015106"/>
    </source>
</evidence>
<dbReference type="EnsemblPlants" id="TuG1812G0200005887.01.T01">
    <property type="protein sequence ID" value="TuG1812G0200005887.01.T01.cds327262"/>
    <property type="gene ID" value="TuG1812G0200005887.01"/>
</dbReference>
<reference evidence="2" key="2">
    <citation type="submission" date="2018-03" db="EMBL/GenBank/DDBJ databases">
        <title>The Triticum urartu genome reveals the dynamic nature of wheat genome evolution.</title>
        <authorList>
            <person name="Ling H."/>
            <person name="Ma B."/>
            <person name="Shi X."/>
            <person name="Liu H."/>
            <person name="Dong L."/>
            <person name="Sun H."/>
            <person name="Cao Y."/>
            <person name="Gao Q."/>
            <person name="Zheng S."/>
            <person name="Li Y."/>
            <person name="Yu Y."/>
            <person name="Du H."/>
            <person name="Qi M."/>
            <person name="Li Y."/>
            <person name="Yu H."/>
            <person name="Cui Y."/>
            <person name="Wang N."/>
            <person name="Chen C."/>
            <person name="Wu H."/>
            <person name="Zhao Y."/>
            <person name="Zhang J."/>
            <person name="Li Y."/>
            <person name="Zhou W."/>
            <person name="Zhang B."/>
            <person name="Hu W."/>
            <person name="Eijk M."/>
            <person name="Tang J."/>
            <person name="Witsenboer H."/>
            <person name="Zhao S."/>
            <person name="Li Z."/>
            <person name="Zhang A."/>
            <person name="Wang D."/>
            <person name="Liang C."/>
        </authorList>
    </citation>
    <scope>NUCLEOTIDE SEQUENCE [LARGE SCALE GENOMIC DNA]</scope>
    <source>
        <strain evidence="2">cv. G1812</strain>
    </source>
</reference>
<feature type="transmembrane region" description="Helical" evidence="1">
    <location>
        <begin position="20"/>
        <end position="41"/>
    </location>
</feature>
<protein>
    <submittedName>
        <fullName evidence="2">Uncharacterized protein</fullName>
    </submittedName>
</protein>
<evidence type="ECO:0000313" key="2">
    <source>
        <dbReference type="EnsemblPlants" id="TuG1812G0200005887.01.T01.cds327262"/>
    </source>
</evidence>
<evidence type="ECO:0000256" key="1">
    <source>
        <dbReference type="SAM" id="Phobius"/>
    </source>
</evidence>
<accession>A0A8R7PL87</accession>
<sequence>DELDAPLPLRRTRFPLSRRVATVLLLVVLTLVDQTVVARWWTARLPSRESTSLHVVRLATGFSALATHTVVNLGTVWIQIPRYHLGVPSEKLLPVWKKPSVNLPLRDTSLSRPASSWLGERVSVAAWHCGRVCGWRVMSSRSPKQTIGDMALCMFEEQEEE</sequence>